<proteinExistence type="predicted"/>
<dbReference type="AlphaFoldDB" id="A0A2W2BB00"/>
<keyword evidence="3" id="KW-1185">Reference proteome</keyword>
<dbReference type="RefSeq" id="WP_110998412.1">
    <property type="nucleotide sequence ID" value="NZ_QKTW01000013.1"/>
</dbReference>
<keyword evidence="1" id="KW-0732">Signal</keyword>
<gene>
    <name evidence="2" type="ORF">DN068_08130</name>
</gene>
<name>A0A2W2BB00_9BACT</name>
<evidence type="ECO:0008006" key="4">
    <source>
        <dbReference type="Google" id="ProtNLM"/>
    </source>
</evidence>
<reference evidence="2 3" key="1">
    <citation type="submission" date="2018-06" db="EMBL/GenBank/DDBJ databases">
        <title>Mucibacter soli gen. nov., sp. nov., a new member of the family Chitinophagaceae producing mucin.</title>
        <authorList>
            <person name="Kim M.-K."/>
            <person name="Park S."/>
            <person name="Kim T.-S."/>
            <person name="Joung Y."/>
            <person name="Han J.-H."/>
            <person name="Kim S.B."/>
        </authorList>
    </citation>
    <scope>NUCLEOTIDE SEQUENCE [LARGE SCALE GENOMIC DNA]</scope>
    <source>
        <strain evidence="2 3">R1-15</strain>
    </source>
</reference>
<comment type="caution">
    <text evidence="2">The sequence shown here is derived from an EMBL/GenBank/DDBJ whole genome shotgun (WGS) entry which is preliminary data.</text>
</comment>
<dbReference type="EMBL" id="QKTW01000013">
    <property type="protein sequence ID" value="PZF73349.1"/>
    <property type="molecule type" value="Genomic_DNA"/>
</dbReference>
<dbReference type="Proteomes" id="UP000248745">
    <property type="component" value="Unassembled WGS sequence"/>
</dbReference>
<sequence>MKKFYQTLLAIIPFCATAQQNSLSLDLFLKTNLMYANTEKINTADRYHFRSPITGGAAILYGVPVNDKVLFQAGIGYSSNKYALKFSLDTNSLHYKYKAGISIGTLKLPIRFQFLLTPHVLLVAGATFNYNRNWPSYTSKDYHYSTVDNYLYVSSVDQYKTSYLDEDFITFSGDLAVKYRLRSWLEFFVMGSYDFGKYPSVSAMNLITTRNGGHLYEGAINPKIFTFSIGGSWRLRQYERSGKPKTKNVTPYTPGEKGVNVDVLNGVLPQ</sequence>
<accession>A0A2W2BB00</accession>
<evidence type="ECO:0000256" key="1">
    <source>
        <dbReference type="SAM" id="SignalP"/>
    </source>
</evidence>
<evidence type="ECO:0000313" key="2">
    <source>
        <dbReference type="EMBL" id="PZF73349.1"/>
    </source>
</evidence>
<feature type="signal peptide" evidence="1">
    <location>
        <begin position="1"/>
        <end position="18"/>
    </location>
</feature>
<protein>
    <recommendedName>
        <fullName evidence="4">Outer membrane protein beta-barrel domain-containing protein</fullName>
    </recommendedName>
</protein>
<organism evidence="2 3">
    <name type="scientific">Taibaiella soli</name>
    <dbReference type="NCBI Taxonomy" id="1649169"/>
    <lineage>
        <taxon>Bacteria</taxon>
        <taxon>Pseudomonadati</taxon>
        <taxon>Bacteroidota</taxon>
        <taxon>Chitinophagia</taxon>
        <taxon>Chitinophagales</taxon>
        <taxon>Chitinophagaceae</taxon>
        <taxon>Taibaiella</taxon>
    </lineage>
</organism>
<evidence type="ECO:0000313" key="3">
    <source>
        <dbReference type="Proteomes" id="UP000248745"/>
    </source>
</evidence>
<feature type="chain" id="PRO_5016033959" description="Outer membrane protein beta-barrel domain-containing protein" evidence="1">
    <location>
        <begin position="19"/>
        <end position="270"/>
    </location>
</feature>